<dbReference type="Proteomes" id="UP000003856">
    <property type="component" value="Unassembled WGS sequence"/>
</dbReference>
<evidence type="ECO:0000313" key="6">
    <source>
        <dbReference type="Proteomes" id="UP000003856"/>
    </source>
</evidence>
<dbReference type="InterPro" id="IPR011936">
    <property type="entry name" value="Myxo_disulph_rpt"/>
</dbReference>
<keyword evidence="4" id="KW-0812">Transmembrane</keyword>
<sequence length="498" mass="50029">MPLAAGVALPDRGKLPGRFFTPAPRSATFHACIHVRDAFPYPASGLAMDGRVRYRPDGPSQGCPSGGLAALVIALLLHAADGHAATELRTLIDSDGNPATGCTVVTPAGTFEGADLAAVTRIDVSATEPVGDVSREICQAGALVTDPSFTPLAPLRWPVGVGAAGAQRDVVESYIPFPSPPGAVRLAFMAGTTDGSLAPSGLLSVNGNPAGGAIQLAAPSVAGVPGLGVGGLLLAALLVVWVTYRFAPVRRIAAGSAALGLLLVVGLAWAAIVRDGDPSDWNSTPPIATSSAGVPLQFAAVYARIEGGTLQLRYDLDLGLRDGAPHDDGTYNTTVGVALPVAAPGVLANDVPGSPPIQVNEFRVQGDATTVPAGGAVAFAGSTLQVNPDGAFTVGAPTVAGLFRFEYRARNRFFPGGWGVATVAVAAAPAGTCGDGTRGAGEACDDGNTINETSCSYGTPTCTTCNATCSAVLPLTGPYCGDSTVNGTEVCDDGNTTD</sequence>
<accession>C5T2Y3</accession>
<dbReference type="NCBIfam" id="TIGR02232">
    <property type="entry name" value="myxo_disulf_rpt"/>
    <property type="match status" value="1"/>
</dbReference>
<reference evidence="5 6" key="1">
    <citation type="submission" date="2009-05" db="EMBL/GenBank/DDBJ databases">
        <title>The draft genome of Acidovorax delafieldii 2AN.</title>
        <authorList>
            <consortium name="US DOE Joint Genome Institute (JGI-PGF)"/>
            <person name="Lucas S."/>
            <person name="Copeland A."/>
            <person name="Lapidus A."/>
            <person name="Glavina del Rio T."/>
            <person name="Tice H."/>
            <person name="Bruce D."/>
            <person name="Goodwin L."/>
            <person name="Pitluck S."/>
            <person name="Larimer F."/>
            <person name="Land M.L."/>
            <person name="Hauser L."/>
            <person name="Shelobolina E.S."/>
            <person name="Picardal F."/>
            <person name="Roden E."/>
            <person name="Emerson D."/>
        </authorList>
    </citation>
    <scope>NUCLEOTIDE SEQUENCE [LARGE SCALE GENOMIC DNA]</scope>
    <source>
        <strain evidence="5 6">2AN</strain>
    </source>
</reference>
<feature type="transmembrane region" description="Helical" evidence="4">
    <location>
        <begin position="251"/>
        <end position="272"/>
    </location>
</feature>
<feature type="non-terminal residue" evidence="5">
    <location>
        <position position="498"/>
    </location>
</feature>
<evidence type="ECO:0000256" key="1">
    <source>
        <dbReference type="ARBA" id="ARBA00022729"/>
    </source>
</evidence>
<keyword evidence="1" id="KW-0732">Signal</keyword>
<gene>
    <name evidence="5" type="ORF">AcdelDRAFT_1263</name>
</gene>
<keyword evidence="3" id="KW-1015">Disulfide bond</keyword>
<dbReference type="AlphaFoldDB" id="C5T2Y3"/>
<evidence type="ECO:0000256" key="2">
    <source>
        <dbReference type="ARBA" id="ARBA00022737"/>
    </source>
</evidence>
<organism evidence="5 6">
    <name type="scientific">Acidovorax delafieldii 2AN</name>
    <dbReference type="NCBI Taxonomy" id="573060"/>
    <lineage>
        <taxon>Bacteria</taxon>
        <taxon>Pseudomonadati</taxon>
        <taxon>Pseudomonadota</taxon>
        <taxon>Betaproteobacteria</taxon>
        <taxon>Burkholderiales</taxon>
        <taxon>Comamonadaceae</taxon>
        <taxon>Acidovorax</taxon>
    </lineage>
</organism>
<evidence type="ECO:0000256" key="4">
    <source>
        <dbReference type="SAM" id="Phobius"/>
    </source>
</evidence>
<keyword evidence="6" id="KW-1185">Reference proteome</keyword>
<protein>
    <submittedName>
        <fullName evidence="5">Cysteine-rich repeat protein</fullName>
    </submittedName>
</protein>
<keyword evidence="4" id="KW-0472">Membrane</keyword>
<evidence type="ECO:0000256" key="3">
    <source>
        <dbReference type="ARBA" id="ARBA00023157"/>
    </source>
</evidence>
<evidence type="ECO:0000313" key="5">
    <source>
        <dbReference type="EMBL" id="EER61194.1"/>
    </source>
</evidence>
<name>C5T2Y3_ACIDE</name>
<proteinExistence type="predicted"/>
<feature type="transmembrane region" description="Helical" evidence="4">
    <location>
        <begin position="224"/>
        <end position="244"/>
    </location>
</feature>
<dbReference type="EMBL" id="ACQT01000024">
    <property type="protein sequence ID" value="EER61194.1"/>
    <property type="molecule type" value="Genomic_DNA"/>
</dbReference>
<keyword evidence="2" id="KW-0677">Repeat</keyword>
<dbReference type="PATRIC" id="fig|573060.9.peg.3944"/>
<comment type="caution">
    <text evidence="5">The sequence shown here is derived from an EMBL/GenBank/DDBJ whole genome shotgun (WGS) entry which is preliminary data.</text>
</comment>
<keyword evidence="4" id="KW-1133">Transmembrane helix</keyword>